<protein>
    <submittedName>
        <fullName evidence="2">Uncharacterized protein</fullName>
    </submittedName>
</protein>
<dbReference type="AlphaFoldDB" id="A0A507C8J6"/>
<sequence>MDPDQEAVVSFPWGRMSWEDADRGHYHNRALQILNFDRQQKRVAASAADAGNGAPRRSFSYGKSKLSDPHVELVMTDDDSEADETWNEIRLRGHPAQEFWPGSSSAHDSTLDDSTTSPRLSFSSWIPVPAGPAATHQRAGGGDRKGKSVLT</sequence>
<evidence type="ECO:0000313" key="2">
    <source>
        <dbReference type="EMBL" id="TPX35841.1"/>
    </source>
</evidence>
<accession>A0A507C8J6</accession>
<proteinExistence type="predicted"/>
<feature type="region of interest" description="Disordered" evidence="1">
    <location>
        <begin position="78"/>
        <end position="151"/>
    </location>
</feature>
<evidence type="ECO:0000256" key="1">
    <source>
        <dbReference type="SAM" id="MobiDB-lite"/>
    </source>
</evidence>
<organism evidence="2 3">
    <name type="scientific">Synchytrium endobioticum</name>
    <dbReference type="NCBI Taxonomy" id="286115"/>
    <lineage>
        <taxon>Eukaryota</taxon>
        <taxon>Fungi</taxon>
        <taxon>Fungi incertae sedis</taxon>
        <taxon>Chytridiomycota</taxon>
        <taxon>Chytridiomycota incertae sedis</taxon>
        <taxon>Chytridiomycetes</taxon>
        <taxon>Synchytriales</taxon>
        <taxon>Synchytriaceae</taxon>
        <taxon>Synchytrium</taxon>
    </lineage>
</organism>
<gene>
    <name evidence="2" type="ORF">SeLEV6574_g08137</name>
</gene>
<name>A0A507C8J6_9FUNG</name>
<evidence type="ECO:0000313" key="3">
    <source>
        <dbReference type="Proteomes" id="UP000320475"/>
    </source>
</evidence>
<dbReference type="VEuPathDB" id="FungiDB:SeMB42_g07810"/>
<dbReference type="Proteomes" id="UP000320475">
    <property type="component" value="Unassembled WGS sequence"/>
</dbReference>
<feature type="compositionally biased region" description="Basic and acidic residues" evidence="1">
    <location>
        <begin position="141"/>
        <end position="151"/>
    </location>
</feature>
<dbReference type="EMBL" id="QEAM01000736">
    <property type="protein sequence ID" value="TPX35841.1"/>
    <property type="molecule type" value="Genomic_DNA"/>
</dbReference>
<comment type="caution">
    <text evidence="2">The sequence shown here is derived from an EMBL/GenBank/DDBJ whole genome shotgun (WGS) entry which is preliminary data.</text>
</comment>
<feature type="compositionally biased region" description="Polar residues" evidence="1">
    <location>
        <begin position="102"/>
        <end position="124"/>
    </location>
</feature>
<reference evidence="2 3" key="1">
    <citation type="journal article" date="2019" name="Sci. Rep.">
        <title>Comparative genomics of chytrid fungi reveal insights into the obligate biotrophic and pathogenic lifestyle of Synchytrium endobioticum.</title>
        <authorList>
            <person name="van de Vossenberg B.T.L.H."/>
            <person name="Warris S."/>
            <person name="Nguyen H.D.T."/>
            <person name="van Gent-Pelzer M.P.E."/>
            <person name="Joly D.L."/>
            <person name="van de Geest H.C."/>
            <person name="Bonants P.J.M."/>
            <person name="Smith D.S."/>
            <person name="Levesque C.A."/>
            <person name="van der Lee T.A.J."/>
        </authorList>
    </citation>
    <scope>NUCLEOTIDE SEQUENCE [LARGE SCALE GENOMIC DNA]</scope>
    <source>
        <strain evidence="2 3">LEV6574</strain>
    </source>
</reference>